<dbReference type="PANTHER" id="PTHR33175">
    <property type="entry name" value="DNA-BINDING PROTEIN HU"/>
    <property type="match status" value="1"/>
</dbReference>
<gene>
    <name evidence="4" type="ORF">COU95_00595</name>
</gene>
<dbReference type="PRINTS" id="PR01727">
    <property type="entry name" value="DNABINDINGHU"/>
</dbReference>
<dbReference type="Pfam" id="PF00216">
    <property type="entry name" value="Bac_DNA_binding"/>
    <property type="match status" value="1"/>
</dbReference>
<dbReference type="GO" id="GO:0005829">
    <property type="term" value="C:cytosol"/>
    <property type="evidence" value="ECO:0007669"/>
    <property type="project" value="TreeGrafter"/>
</dbReference>
<dbReference type="InterPro" id="IPR010992">
    <property type="entry name" value="IHF-like_DNA-bd_dom_sf"/>
</dbReference>
<evidence type="ECO:0000256" key="1">
    <source>
        <dbReference type="ARBA" id="ARBA00023067"/>
    </source>
</evidence>
<dbReference type="Gene3D" id="4.10.520.10">
    <property type="entry name" value="IHF-like DNA-binding proteins"/>
    <property type="match status" value="1"/>
</dbReference>
<comment type="similarity">
    <text evidence="3">Belongs to the bacterial histone-like protein family.</text>
</comment>
<dbReference type="PANTHER" id="PTHR33175:SF3">
    <property type="entry name" value="DNA-BINDING PROTEIN HU-BETA"/>
    <property type="match status" value="1"/>
</dbReference>
<dbReference type="Proteomes" id="UP000231474">
    <property type="component" value="Unassembled WGS sequence"/>
</dbReference>
<keyword evidence="2 4" id="KW-0238">DNA-binding</keyword>
<protein>
    <submittedName>
        <fullName evidence="4">DNA-binding protein</fullName>
    </submittedName>
</protein>
<proteinExistence type="inferred from homology"/>
<keyword evidence="1" id="KW-0226">DNA condensation</keyword>
<dbReference type="GO" id="GO:0003677">
    <property type="term" value="F:DNA binding"/>
    <property type="evidence" value="ECO:0007669"/>
    <property type="project" value="UniProtKB-KW"/>
</dbReference>
<evidence type="ECO:0000313" key="5">
    <source>
        <dbReference type="Proteomes" id="UP000231474"/>
    </source>
</evidence>
<accession>A0A2M8L4D4</accession>
<dbReference type="CDD" id="cd13831">
    <property type="entry name" value="HU"/>
    <property type="match status" value="1"/>
</dbReference>
<dbReference type="GO" id="GO:0030261">
    <property type="term" value="P:chromosome condensation"/>
    <property type="evidence" value="ECO:0007669"/>
    <property type="project" value="UniProtKB-KW"/>
</dbReference>
<dbReference type="EMBL" id="PFEK01000010">
    <property type="protein sequence ID" value="PJE67762.1"/>
    <property type="molecule type" value="Genomic_DNA"/>
</dbReference>
<dbReference type="AlphaFoldDB" id="A0A2M8L4D4"/>
<evidence type="ECO:0000313" key="4">
    <source>
        <dbReference type="EMBL" id="PJE67762.1"/>
    </source>
</evidence>
<evidence type="ECO:0000256" key="3">
    <source>
        <dbReference type="RuleBase" id="RU003939"/>
    </source>
</evidence>
<sequence length="91" mass="9995">MRKSELVEIIARKAHLTKKASSEAIGAFLSEIQKALVKGEKVILSGFGTFRVVTVKNKAVIVPKTGEKKIVKSHRAPRFSPGRSLRKIIKG</sequence>
<dbReference type="InterPro" id="IPR000119">
    <property type="entry name" value="Hist_DNA-bd"/>
</dbReference>
<dbReference type="GO" id="GO:0030527">
    <property type="term" value="F:structural constituent of chromatin"/>
    <property type="evidence" value="ECO:0007669"/>
    <property type="project" value="InterPro"/>
</dbReference>
<name>A0A2M8L4D4_9BACT</name>
<comment type="caution">
    <text evidence="4">The sequence shown here is derived from an EMBL/GenBank/DDBJ whole genome shotgun (WGS) entry which is preliminary data.</text>
</comment>
<reference evidence="5" key="1">
    <citation type="submission" date="2017-09" db="EMBL/GenBank/DDBJ databases">
        <title>Depth-based differentiation of microbial function through sediment-hosted aquifers and enrichment of novel symbionts in the deep terrestrial subsurface.</title>
        <authorList>
            <person name="Probst A.J."/>
            <person name="Ladd B."/>
            <person name="Jarett J.K."/>
            <person name="Geller-Mcgrath D.E."/>
            <person name="Sieber C.M.K."/>
            <person name="Emerson J.B."/>
            <person name="Anantharaman K."/>
            <person name="Thomas B.C."/>
            <person name="Malmstrom R."/>
            <person name="Stieglmeier M."/>
            <person name="Klingl A."/>
            <person name="Woyke T."/>
            <person name="Ryan C.M."/>
            <person name="Banfield J.F."/>
        </authorList>
    </citation>
    <scope>NUCLEOTIDE SEQUENCE [LARGE SCALE GENOMIC DNA]</scope>
</reference>
<evidence type="ECO:0000256" key="2">
    <source>
        <dbReference type="ARBA" id="ARBA00023125"/>
    </source>
</evidence>
<dbReference type="SUPFAM" id="SSF47729">
    <property type="entry name" value="IHF-like DNA-binding proteins"/>
    <property type="match status" value="1"/>
</dbReference>
<dbReference type="SMART" id="SM00411">
    <property type="entry name" value="BHL"/>
    <property type="match status" value="1"/>
</dbReference>
<organism evidence="4 5">
    <name type="scientific">Candidatus Shapirobacteria bacterium CG10_big_fil_rev_8_21_14_0_10_40_9</name>
    <dbReference type="NCBI Taxonomy" id="1974888"/>
    <lineage>
        <taxon>Bacteria</taxon>
        <taxon>Candidatus Shapironibacteriota</taxon>
    </lineage>
</organism>